<dbReference type="OrthoDB" id="773345at2"/>
<accession>A0A7K0FYK8</accession>
<proteinExistence type="predicted"/>
<dbReference type="AlphaFoldDB" id="A0A7K0FYK8"/>
<organism evidence="2 3">
    <name type="scientific">Pedobacter petrophilus</name>
    <dbReference type="NCBI Taxonomy" id="1908241"/>
    <lineage>
        <taxon>Bacteria</taxon>
        <taxon>Pseudomonadati</taxon>
        <taxon>Bacteroidota</taxon>
        <taxon>Sphingobacteriia</taxon>
        <taxon>Sphingobacteriales</taxon>
        <taxon>Sphingobacteriaceae</taxon>
        <taxon>Pedobacter</taxon>
    </lineage>
</organism>
<keyword evidence="3" id="KW-1185">Reference proteome</keyword>
<evidence type="ECO:0000313" key="3">
    <source>
        <dbReference type="Proteomes" id="UP000487757"/>
    </source>
</evidence>
<dbReference type="EMBL" id="WKKH01000014">
    <property type="protein sequence ID" value="MRX76668.1"/>
    <property type="molecule type" value="Genomic_DNA"/>
</dbReference>
<feature type="region of interest" description="Disordered" evidence="1">
    <location>
        <begin position="1"/>
        <end position="20"/>
    </location>
</feature>
<dbReference type="RefSeq" id="WP_154280898.1">
    <property type="nucleotide sequence ID" value="NZ_JBHUJQ010000001.1"/>
</dbReference>
<comment type="caution">
    <text evidence="2">The sequence shown here is derived from an EMBL/GenBank/DDBJ whole genome shotgun (WGS) entry which is preliminary data.</text>
</comment>
<protein>
    <submittedName>
        <fullName evidence="2">Uncharacterized protein</fullName>
    </submittedName>
</protein>
<dbReference type="Proteomes" id="UP000487757">
    <property type="component" value="Unassembled WGS sequence"/>
</dbReference>
<reference evidence="2 3" key="1">
    <citation type="submission" date="2019-11" db="EMBL/GenBank/DDBJ databases">
        <title>Pedobacter petrophilus genome.</title>
        <authorList>
            <person name="Feldbauer M.J."/>
            <person name="Newman J.D."/>
        </authorList>
    </citation>
    <scope>NUCLEOTIDE SEQUENCE [LARGE SCALE GENOMIC DNA]</scope>
    <source>
        <strain evidence="2 3">LMG 29686</strain>
    </source>
</reference>
<evidence type="ECO:0000313" key="2">
    <source>
        <dbReference type="EMBL" id="MRX76668.1"/>
    </source>
</evidence>
<gene>
    <name evidence="2" type="ORF">GJU39_11270</name>
</gene>
<evidence type="ECO:0000256" key="1">
    <source>
        <dbReference type="SAM" id="MobiDB-lite"/>
    </source>
</evidence>
<name>A0A7K0FYK8_9SPHI</name>
<sequence length="104" mass="11725">MKKHKSKSKNSSASKKTRKELETKLTTAFNEVIAQFGKAKKTEKVVEKFTKQLLKKISLKPLNDSIEPFIKQEETLVIASKEKVTKPIATKKVKAPVVETPESK</sequence>